<reference evidence="2" key="1">
    <citation type="journal article" date="2022" name="Mol. Ecol. Resour.">
        <title>The genomes of chicory, endive, great burdock and yacon provide insights into Asteraceae palaeo-polyploidization history and plant inulin production.</title>
        <authorList>
            <person name="Fan W."/>
            <person name="Wang S."/>
            <person name="Wang H."/>
            <person name="Wang A."/>
            <person name="Jiang F."/>
            <person name="Liu H."/>
            <person name="Zhao H."/>
            <person name="Xu D."/>
            <person name="Zhang Y."/>
        </authorList>
    </citation>
    <scope>NUCLEOTIDE SEQUENCE [LARGE SCALE GENOMIC DNA]</scope>
    <source>
        <strain evidence="2">cv. Yunnan</strain>
    </source>
</reference>
<reference evidence="1 2" key="2">
    <citation type="journal article" date="2022" name="Mol. Ecol. Resour.">
        <title>The genomes of chicory, endive, great burdock and yacon provide insights into Asteraceae paleo-polyploidization history and plant inulin production.</title>
        <authorList>
            <person name="Fan W."/>
            <person name="Wang S."/>
            <person name="Wang H."/>
            <person name="Wang A."/>
            <person name="Jiang F."/>
            <person name="Liu H."/>
            <person name="Zhao H."/>
            <person name="Xu D."/>
            <person name="Zhang Y."/>
        </authorList>
    </citation>
    <scope>NUCLEOTIDE SEQUENCE [LARGE SCALE GENOMIC DNA]</scope>
    <source>
        <strain evidence="2">cv. Yunnan</strain>
        <tissue evidence="1">Leaves</tissue>
    </source>
</reference>
<sequence length="100" mass="11737">MFVLLFASFETTFLAITVAVKLLRDNPREGHENILRNRENKESGLTWTEYKSMTFTFQLINETIRLANIVPGVFRKALKDIKFKGRHSYLCCIVFFLLFN</sequence>
<evidence type="ECO:0000313" key="2">
    <source>
        <dbReference type="Proteomes" id="UP001056120"/>
    </source>
</evidence>
<gene>
    <name evidence="1" type="ORF">L1987_48399</name>
</gene>
<accession>A0ACB9FSR0</accession>
<keyword evidence="2" id="KW-1185">Reference proteome</keyword>
<proteinExistence type="predicted"/>
<dbReference type="EMBL" id="CM042033">
    <property type="protein sequence ID" value="KAI3773860.1"/>
    <property type="molecule type" value="Genomic_DNA"/>
</dbReference>
<organism evidence="1 2">
    <name type="scientific">Smallanthus sonchifolius</name>
    <dbReference type="NCBI Taxonomy" id="185202"/>
    <lineage>
        <taxon>Eukaryota</taxon>
        <taxon>Viridiplantae</taxon>
        <taxon>Streptophyta</taxon>
        <taxon>Embryophyta</taxon>
        <taxon>Tracheophyta</taxon>
        <taxon>Spermatophyta</taxon>
        <taxon>Magnoliopsida</taxon>
        <taxon>eudicotyledons</taxon>
        <taxon>Gunneridae</taxon>
        <taxon>Pentapetalae</taxon>
        <taxon>asterids</taxon>
        <taxon>campanulids</taxon>
        <taxon>Asterales</taxon>
        <taxon>Asteraceae</taxon>
        <taxon>Asteroideae</taxon>
        <taxon>Heliantheae alliance</taxon>
        <taxon>Millerieae</taxon>
        <taxon>Smallanthus</taxon>
    </lineage>
</organism>
<comment type="caution">
    <text evidence="1">The sequence shown here is derived from an EMBL/GenBank/DDBJ whole genome shotgun (WGS) entry which is preliminary data.</text>
</comment>
<protein>
    <submittedName>
        <fullName evidence="1">Uncharacterized protein</fullName>
    </submittedName>
</protein>
<name>A0ACB9FSR0_9ASTR</name>
<evidence type="ECO:0000313" key="1">
    <source>
        <dbReference type="EMBL" id="KAI3773860.1"/>
    </source>
</evidence>
<dbReference type="Proteomes" id="UP001056120">
    <property type="component" value="Linkage Group LG16"/>
</dbReference>